<accession>A0A8C2G4Z1</accession>
<proteinExistence type="predicted"/>
<dbReference type="Proteomes" id="UP000694701">
    <property type="component" value="Unplaced"/>
</dbReference>
<dbReference type="Ensembl" id="ENSCCRT00020071416.1">
    <property type="protein sequence ID" value="ENSCCRP00020064876.1"/>
    <property type="gene ID" value="ENSCCRG00020030574.1"/>
</dbReference>
<feature type="compositionally biased region" description="Polar residues" evidence="1">
    <location>
        <begin position="11"/>
        <end position="29"/>
    </location>
</feature>
<evidence type="ECO:0000313" key="2">
    <source>
        <dbReference type="Ensembl" id="ENSCCRP00020064876.1"/>
    </source>
</evidence>
<organism evidence="2 3">
    <name type="scientific">Cyprinus carpio</name>
    <name type="common">Common carp</name>
    <dbReference type="NCBI Taxonomy" id="7962"/>
    <lineage>
        <taxon>Eukaryota</taxon>
        <taxon>Metazoa</taxon>
        <taxon>Chordata</taxon>
        <taxon>Craniata</taxon>
        <taxon>Vertebrata</taxon>
        <taxon>Euteleostomi</taxon>
        <taxon>Actinopterygii</taxon>
        <taxon>Neopterygii</taxon>
        <taxon>Teleostei</taxon>
        <taxon>Ostariophysi</taxon>
        <taxon>Cypriniformes</taxon>
        <taxon>Cyprinidae</taxon>
        <taxon>Cyprininae</taxon>
        <taxon>Cyprinus</taxon>
    </lineage>
</organism>
<dbReference type="PANTHER" id="PTHR36960:SF1">
    <property type="entry name" value="SI:DKEY-32E6.3"/>
    <property type="match status" value="1"/>
</dbReference>
<evidence type="ECO:0000256" key="1">
    <source>
        <dbReference type="SAM" id="MobiDB-lite"/>
    </source>
</evidence>
<name>A0A8C2G4Z1_CYPCA</name>
<feature type="compositionally biased region" description="Basic and acidic residues" evidence="1">
    <location>
        <begin position="30"/>
        <end position="40"/>
    </location>
</feature>
<dbReference type="AlphaFoldDB" id="A0A8C2G4Z1"/>
<feature type="region of interest" description="Disordered" evidence="1">
    <location>
        <begin position="1"/>
        <end position="41"/>
    </location>
</feature>
<reference evidence="2" key="1">
    <citation type="submission" date="2025-08" db="UniProtKB">
        <authorList>
            <consortium name="Ensembl"/>
        </authorList>
    </citation>
    <scope>IDENTIFICATION</scope>
</reference>
<evidence type="ECO:0000313" key="3">
    <source>
        <dbReference type="Proteomes" id="UP000694701"/>
    </source>
</evidence>
<sequence>MYNSERIPETSVDQNQTNGSRSDVNSDGTDQYKDPTDSVPRRPSRRIVLHFDLNNTILVSDAVTRQGSVAALEYFLSTVTWGPRFSANHDYLYMSSRHMVLLTWILPYFFQMLQDLSSQGLEFSILFRTFGSDLPRLLNAVKRAVEQGSHPLFPDLPALKLRVNVTAGRIRCSGKGATLIRGEEHVSTRDGERHVYQYLSTAEGLGGFQDHFDWWARNTYSILGGKPLWIDPFDTKVQHIFIDDNIRQNDEDTIVHPKVLDTRTASTSELYDLCLVQNDLLKAISEPGYFTRRIQICMENYEGNIQTG</sequence>
<dbReference type="PANTHER" id="PTHR36960">
    <property type="entry name" value="SI:DKEY-32E6.3"/>
    <property type="match status" value="1"/>
</dbReference>
<protein>
    <submittedName>
        <fullName evidence="2">Si:dkey-32e6.3</fullName>
    </submittedName>
</protein>